<dbReference type="InterPro" id="IPR000160">
    <property type="entry name" value="GGDEF_dom"/>
</dbReference>
<dbReference type="SMART" id="SM00062">
    <property type="entry name" value="PBPb"/>
    <property type="match status" value="1"/>
</dbReference>
<feature type="domain" description="PAS" evidence="4">
    <location>
        <begin position="299"/>
        <end position="344"/>
    </location>
</feature>
<dbReference type="EMBL" id="CP007268">
    <property type="protein sequence ID" value="AHK79131.1"/>
    <property type="molecule type" value="Genomic_DNA"/>
</dbReference>
<sequence length="576" mass="64511">MVPLTPEEQAYIQSIGPITVAPDPDWVPYEYVDEDGDFTGIAADLLDLVQERLGIEFTYVFPGDWGVILEESRAGNVLILPFLNQTPDREDWLVFTEPLLVDPSVFITREEHPFIFDATGLTDESIAFPVGTSLEERVQRDFPNLHIVHVERENDVFQAVANRSADMALRPLTVAAYTIRKEGLFNLKIAGQAPEHYTNHLRMGVLKEHAMLRDILDRAIATISHREREEIVNRHVNITVVQAFDYGILMRLVVVAGILLMLTSYWNLRLRRLNAALAESERSKSVLLANLPGMAYRGLLDRDWTMEFVSEGVKSLTGWQPSDLTGESAIRYASLIHPEDVEVVWQAWSGATESWQPVSVEYRIRTRDHKERWVFDQGVPIGRDSSGTPIIEGLVIDITDRKHAEKALYEVSIHDQLTGIFNRRHIFNCLNDMLIKAAREHTGLCVAIIDLDHFKTINDTLGHGGGDTVLRGFAQRLKASVRPYDLVGRYGGEEFIVAVSDVDLPTAASMLERFLEQMNADGFEVAGEGLKVTFSAGIADIGEPGTEPLLEPLLARADARLYAAKRAGRNCIVTSD</sequence>
<gene>
    <name evidence="7" type="ORF">M911_08155</name>
</gene>
<dbReference type="Pfam" id="PF00497">
    <property type="entry name" value="SBP_bac_3"/>
    <property type="match status" value="1"/>
</dbReference>
<name>W8KUB5_9GAMM</name>
<dbReference type="PANTHER" id="PTHR45138:SF9">
    <property type="entry name" value="DIGUANYLATE CYCLASE DGCM-RELATED"/>
    <property type="match status" value="1"/>
</dbReference>
<dbReference type="PATRIC" id="fig|1354791.3.peg.2079"/>
<dbReference type="InterPro" id="IPR001610">
    <property type="entry name" value="PAC"/>
</dbReference>
<proteinExistence type="predicted"/>
<feature type="domain" description="PAC" evidence="5">
    <location>
        <begin position="358"/>
        <end position="410"/>
    </location>
</feature>
<evidence type="ECO:0000259" key="4">
    <source>
        <dbReference type="PROSITE" id="PS50112"/>
    </source>
</evidence>
<dbReference type="GO" id="GO:0052621">
    <property type="term" value="F:diguanylate cyclase activity"/>
    <property type="evidence" value="ECO:0007669"/>
    <property type="project" value="UniProtKB-EC"/>
</dbReference>
<dbReference type="Pfam" id="PF00990">
    <property type="entry name" value="GGDEF"/>
    <property type="match status" value="1"/>
</dbReference>
<reference evidence="7 8" key="1">
    <citation type="journal article" date="2014" name="J Genomics">
        <title>Draft Genome Sequence of the Extremely Halophilic Phototrophic Purple Sulfur Bacterium Halorhodospira halochloris.</title>
        <authorList>
            <person name="Singh K.S."/>
            <person name="Kirksey J."/>
            <person name="Hoff W.D."/>
            <person name="Deole R."/>
        </authorList>
    </citation>
    <scope>NUCLEOTIDE SEQUENCE [LARGE SCALE GENOMIC DNA]</scope>
    <source>
        <strain evidence="7 8">A</strain>
    </source>
</reference>
<dbReference type="InterPro" id="IPR000700">
    <property type="entry name" value="PAS-assoc_C"/>
</dbReference>
<dbReference type="InterPro" id="IPR035965">
    <property type="entry name" value="PAS-like_dom_sf"/>
</dbReference>
<evidence type="ECO:0000313" key="8">
    <source>
        <dbReference type="Proteomes" id="UP000019442"/>
    </source>
</evidence>
<dbReference type="PROSITE" id="PS50113">
    <property type="entry name" value="PAC"/>
    <property type="match status" value="1"/>
</dbReference>
<accession>W8KUB5</accession>
<dbReference type="CDD" id="cd13708">
    <property type="entry name" value="PBP2_BvgS_like_1"/>
    <property type="match status" value="1"/>
</dbReference>
<dbReference type="FunFam" id="3.30.70.270:FF:000001">
    <property type="entry name" value="Diguanylate cyclase domain protein"/>
    <property type="match status" value="1"/>
</dbReference>
<evidence type="ECO:0000259" key="5">
    <source>
        <dbReference type="PROSITE" id="PS50113"/>
    </source>
</evidence>
<comment type="catalytic activity">
    <reaction evidence="3">
        <text>2 GTP = 3',3'-c-di-GMP + 2 diphosphate</text>
        <dbReference type="Rhea" id="RHEA:24898"/>
        <dbReference type="ChEBI" id="CHEBI:33019"/>
        <dbReference type="ChEBI" id="CHEBI:37565"/>
        <dbReference type="ChEBI" id="CHEBI:58805"/>
        <dbReference type="EC" id="2.7.7.65"/>
    </reaction>
</comment>
<evidence type="ECO:0000256" key="2">
    <source>
        <dbReference type="ARBA" id="ARBA00012528"/>
    </source>
</evidence>
<dbReference type="InterPro" id="IPR043128">
    <property type="entry name" value="Rev_trsase/Diguanyl_cyclase"/>
</dbReference>
<evidence type="ECO:0000256" key="1">
    <source>
        <dbReference type="ARBA" id="ARBA00001946"/>
    </source>
</evidence>
<dbReference type="PANTHER" id="PTHR45138">
    <property type="entry name" value="REGULATORY COMPONENTS OF SENSORY TRANSDUCTION SYSTEM"/>
    <property type="match status" value="1"/>
</dbReference>
<dbReference type="InterPro" id="IPR000014">
    <property type="entry name" value="PAS"/>
</dbReference>
<dbReference type="InterPro" id="IPR013655">
    <property type="entry name" value="PAS_fold_3"/>
</dbReference>
<evidence type="ECO:0000256" key="3">
    <source>
        <dbReference type="ARBA" id="ARBA00034247"/>
    </source>
</evidence>
<keyword evidence="8" id="KW-1185">Reference proteome</keyword>
<dbReference type="NCBIfam" id="TIGR00254">
    <property type="entry name" value="GGDEF"/>
    <property type="match status" value="1"/>
</dbReference>
<dbReference type="NCBIfam" id="TIGR00229">
    <property type="entry name" value="sensory_box"/>
    <property type="match status" value="1"/>
</dbReference>
<dbReference type="InterPro" id="IPR029787">
    <property type="entry name" value="Nucleotide_cyclase"/>
</dbReference>
<dbReference type="AlphaFoldDB" id="W8KUB5"/>
<dbReference type="SUPFAM" id="SSF55073">
    <property type="entry name" value="Nucleotide cyclase"/>
    <property type="match status" value="1"/>
</dbReference>
<dbReference type="PROSITE" id="PS50112">
    <property type="entry name" value="PAS"/>
    <property type="match status" value="1"/>
</dbReference>
<dbReference type="Gene3D" id="3.30.450.20">
    <property type="entry name" value="PAS domain"/>
    <property type="match status" value="1"/>
</dbReference>
<dbReference type="Gene3D" id="3.30.70.270">
    <property type="match status" value="1"/>
</dbReference>
<dbReference type="KEGG" id="hhc:M911_08155"/>
<dbReference type="Pfam" id="PF08447">
    <property type="entry name" value="PAS_3"/>
    <property type="match status" value="1"/>
</dbReference>
<protein>
    <recommendedName>
        <fullName evidence="2">diguanylate cyclase</fullName>
        <ecNumber evidence="2">2.7.7.65</ecNumber>
    </recommendedName>
</protein>
<dbReference type="Gene3D" id="3.40.190.10">
    <property type="entry name" value="Periplasmic binding protein-like II"/>
    <property type="match status" value="2"/>
</dbReference>
<dbReference type="CDD" id="cd00130">
    <property type="entry name" value="PAS"/>
    <property type="match status" value="1"/>
</dbReference>
<dbReference type="SMART" id="SM00086">
    <property type="entry name" value="PAC"/>
    <property type="match status" value="1"/>
</dbReference>
<feature type="domain" description="GGDEF" evidence="6">
    <location>
        <begin position="442"/>
        <end position="576"/>
    </location>
</feature>
<evidence type="ECO:0000313" key="7">
    <source>
        <dbReference type="EMBL" id="AHK79131.1"/>
    </source>
</evidence>
<dbReference type="SMART" id="SM00267">
    <property type="entry name" value="GGDEF"/>
    <property type="match status" value="1"/>
</dbReference>
<dbReference type="Proteomes" id="UP000019442">
    <property type="component" value="Chromosome"/>
</dbReference>
<dbReference type="InterPro" id="IPR001638">
    <property type="entry name" value="Solute-binding_3/MltF_N"/>
</dbReference>
<dbReference type="CDD" id="cd01949">
    <property type="entry name" value="GGDEF"/>
    <property type="match status" value="1"/>
</dbReference>
<dbReference type="EC" id="2.7.7.65" evidence="2"/>
<reference evidence="8" key="2">
    <citation type="submission" date="2014-02" db="EMBL/GenBank/DDBJ databases">
        <title>Draft Genome Sequence of extremely halophilic bacteria Halorhodospira halochloris.</title>
        <authorList>
            <person name="Singh K.S."/>
        </authorList>
    </citation>
    <scope>NUCLEOTIDE SEQUENCE [LARGE SCALE GENOMIC DNA]</scope>
    <source>
        <strain evidence="8">A</strain>
    </source>
</reference>
<evidence type="ECO:0000259" key="6">
    <source>
        <dbReference type="PROSITE" id="PS50887"/>
    </source>
</evidence>
<dbReference type="SUPFAM" id="SSF55785">
    <property type="entry name" value="PYP-like sensor domain (PAS domain)"/>
    <property type="match status" value="1"/>
</dbReference>
<dbReference type="HOGENOM" id="CLU_020667_0_0_6"/>
<organism evidence="7 8">
    <name type="scientific">Ectothiorhodospira haloalkaliphila</name>
    <dbReference type="NCBI Taxonomy" id="421628"/>
    <lineage>
        <taxon>Bacteria</taxon>
        <taxon>Pseudomonadati</taxon>
        <taxon>Pseudomonadota</taxon>
        <taxon>Gammaproteobacteria</taxon>
        <taxon>Chromatiales</taxon>
        <taxon>Ectothiorhodospiraceae</taxon>
        <taxon>Ectothiorhodospira</taxon>
    </lineage>
</organism>
<dbReference type="PROSITE" id="PS50887">
    <property type="entry name" value="GGDEF"/>
    <property type="match status" value="1"/>
</dbReference>
<dbReference type="InterPro" id="IPR050469">
    <property type="entry name" value="Diguanylate_Cyclase"/>
</dbReference>
<dbReference type="SUPFAM" id="SSF53850">
    <property type="entry name" value="Periplasmic binding protein-like II"/>
    <property type="match status" value="1"/>
</dbReference>
<comment type="cofactor">
    <cofactor evidence="1">
        <name>Mg(2+)</name>
        <dbReference type="ChEBI" id="CHEBI:18420"/>
    </cofactor>
</comment>